<sequence length="133" mass="14671">MLGRCACEQAGIKEAEAREVGDFPQECLELKIQLEEELRGKAQVEGMQQWVALERISTPHDLLPATQVSRLPDIDGHLKYVPSAEQGTRSTLVSFSHQLMQSGGRRSFNELTCALDVSPLVKSHGNVGRRSNA</sequence>
<accession>A0ABR3KG74</accession>
<reference evidence="1 2" key="1">
    <citation type="submission" date="2024-07" db="EMBL/GenBank/DDBJ databases">
        <title>Enhanced genomic and transcriptomic resources for Trichinella pseudospiralis and T. spiralis underpin the discovery of pronounced molecular differences between stages and species.</title>
        <authorList>
            <person name="Pasi K.K."/>
            <person name="La Rosa G."/>
            <person name="Gomez-Morales M.A."/>
            <person name="Tosini F."/>
            <person name="Sumanam S."/>
            <person name="Young N.D."/>
            <person name="Chang B.C."/>
            <person name="Robin G.B."/>
        </authorList>
    </citation>
    <scope>NUCLEOTIDE SEQUENCE [LARGE SCALE GENOMIC DNA]</scope>
    <source>
        <strain evidence="1">ISS534</strain>
    </source>
</reference>
<dbReference type="Proteomes" id="UP001558632">
    <property type="component" value="Unassembled WGS sequence"/>
</dbReference>
<name>A0ABR3KG74_TRISP</name>
<dbReference type="EMBL" id="JBEUSY010000368">
    <property type="protein sequence ID" value="KAL1236634.1"/>
    <property type="molecule type" value="Genomic_DNA"/>
</dbReference>
<evidence type="ECO:0000313" key="2">
    <source>
        <dbReference type="Proteomes" id="UP001558632"/>
    </source>
</evidence>
<gene>
    <name evidence="1" type="ORF">TSPI_09394</name>
</gene>
<proteinExistence type="predicted"/>
<keyword evidence="2" id="KW-1185">Reference proteome</keyword>
<evidence type="ECO:0000313" key="1">
    <source>
        <dbReference type="EMBL" id="KAL1236634.1"/>
    </source>
</evidence>
<protein>
    <submittedName>
        <fullName evidence="1">Bifunctional protein FolD</fullName>
    </submittedName>
</protein>
<organism evidence="1 2">
    <name type="scientific">Trichinella spiralis</name>
    <name type="common">Trichina worm</name>
    <dbReference type="NCBI Taxonomy" id="6334"/>
    <lineage>
        <taxon>Eukaryota</taxon>
        <taxon>Metazoa</taxon>
        <taxon>Ecdysozoa</taxon>
        <taxon>Nematoda</taxon>
        <taxon>Enoplea</taxon>
        <taxon>Dorylaimia</taxon>
        <taxon>Trichinellida</taxon>
        <taxon>Trichinellidae</taxon>
        <taxon>Trichinella</taxon>
    </lineage>
</organism>
<comment type="caution">
    <text evidence="1">The sequence shown here is derived from an EMBL/GenBank/DDBJ whole genome shotgun (WGS) entry which is preliminary data.</text>
</comment>